<evidence type="ECO:0000259" key="1">
    <source>
        <dbReference type="Pfam" id="PF00004"/>
    </source>
</evidence>
<dbReference type="InterPro" id="IPR003959">
    <property type="entry name" value="ATPase_AAA_core"/>
</dbReference>
<dbReference type="EMBL" id="CAJNOK010001257">
    <property type="protein sequence ID" value="CAF0801996.1"/>
    <property type="molecule type" value="Genomic_DNA"/>
</dbReference>
<dbReference type="Proteomes" id="UP000682733">
    <property type="component" value="Unassembled WGS sequence"/>
</dbReference>
<reference evidence="3" key="1">
    <citation type="submission" date="2021-02" db="EMBL/GenBank/DDBJ databases">
        <authorList>
            <person name="Nowell W R."/>
        </authorList>
    </citation>
    <scope>NUCLEOTIDE SEQUENCE</scope>
</reference>
<feature type="non-terminal residue" evidence="3">
    <location>
        <position position="258"/>
    </location>
</feature>
<dbReference type="GO" id="GO:0016887">
    <property type="term" value="F:ATP hydrolysis activity"/>
    <property type="evidence" value="ECO:0007669"/>
    <property type="project" value="InterPro"/>
</dbReference>
<dbReference type="GO" id="GO:0004842">
    <property type="term" value="F:ubiquitin-protein transferase activity"/>
    <property type="evidence" value="ECO:0007669"/>
    <property type="project" value="InterPro"/>
</dbReference>
<evidence type="ECO:0000313" key="4">
    <source>
        <dbReference type="Proteomes" id="UP000682733"/>
    </source>
</evidence>
<dbReference type="SUPFAM" id="SSF52540">
    <property type="entry name" value="P-loop containing nucleoside triphosphate hydrolases"/>
    <property type="match status" value="1"/>
</dbReference>
<dbReference type="Pfam" id="PF00004">
    <property type="entry name" value="AAA"/>
    <property type="match status" value="1"/>
</dbReference>
<protein>
    <recommendedName>
        <fullName evidence="1">ATPase AAA-type core domain-containing protein</fullName>
    </recommendedName>
</protein>
<organism evidence="3 4">
    <name type="scientific">Didymodactylos carnosus</name>
    <dbReference type="NCBI Taxonomy" id="1234261"/>
    <lineage>
        <taxon>Eukaryota</taxon>
        <taxon>Metazoa</taxon>
        <taxon>Spiralia</taxon>
        <taxon>Gnathifera</taxon>
        <taxon>Rotifera</taxon>
        <taxon>Eurotatoria</taxon>
        <taxon>Bdelloidea</taxon>
        <taxon>Philodinida</taxon>
        <taxon>Philodinidae</taxon>
        <taxon>Didymodactylos</taxon>
    </lineage>
</organism>
<dbReference type="Proteomes" id="UP000677228">
    <property type="component" value="Unassembled WGS sequence"/>
</dbReference>
<dbReference type="InterPro" id="IPR027417">
    <property type="entry name" value="P-loop_NTPase"/>
</dbReference>
<dbReference type="GO" id="GO:0005524">
    <property type="term" value="F:ATP binding"/>
    <property type="evidence" value="ECO:0007669"/>
    <property type="project" value="InterPro"/>
</dbReference>
<dbReference type="PANTHER" id="PTHR22605">
    <property type="entry name" value="RZ-TYPE DOMAIN-CONTAINING PROTEIN"/>
    <property type="match status" value="1"/>
</dbReference>
<dbReference type="AlphaFoldDB" id="A0A8S2H6P1"/>
<sequence length="258" mass="29535">MRNNSKILVSVLMYKKDMSLNQQQNNTIEKILYDEQHNLIERMELPNDTAMNRALCDNIFVIFVSVLNRLPVIVCGKPGCSKTSVIKIIISISNLRGKKYNNTYFQTLLELIAVSYQGSKNCTSKSVEKVFKRAQKYSNATTQATILPVIVFDEIVLADLFIYLFSIWFSLSVYNSRKILHNELEIENCKYGFVAISNWRLDASKMNRALYLAYPGPTLNDLQLTAITIHKSMNKFGHVQLNDDVMNGLTCAYLQLCY</sequence>
<proteinExistence type="predicted"/>
<accession>A0A8S2H6P1</accession>
<dbReference type="EMBL" id="CAJOBA010001257">
    <property type="protein sequence ID" value="CAF3585366.1"/>
    <property type="molecule type" value="Genomic_DNA"/>
</dbReference>
<name>A0A8S2H6P1_9BILA</name>
<feature type="non-terminal residue" evidence="3">
    <location>
        <position position="1"/>
    </location>
</feature>
<dbReference type="PANTHER" id="PTHR22605:SF1">
    <property type="entry name" value="RZ-TYPE DOMAIN-CONTAINING PROTEIN"/>
    <property type="match status" value="1"/>
</dbReference>
<dbReference type="InterPro" id="IPR031248">
    <property type="entry name" value="RNF213"/>
</dbReference>
<comment type="caution">
    <text evidence="3">The sequence shown here is derived from an EMBL/GenBank/DDBJ whole genome shotgun (WGS) entry which is preliminary data.</text>
</comment>
<evidence type="ECO:0000313" key="3">
    <source>
        <dbReference type="EMBL" id="CAF3585366.1"/>
    </source>
</evidence>
<feature type="domain" description="ATPase AAA-type core" evidence="1">
    <location>
        <begin position="72"/>
        <end position="155"/>
    </location>
</feature>
<dbReference type="Gene3D" id="3.40.50.300">
    <property type="entry name" value="P-loop containing nucleotide triphosphate hydrolases"/>
    <property type="match status" value="1"/>
</dbReference>
<evidence type="ECO:0000313" key="2">
    <source>
        <dbReference type="EMBL" id="CAF0801996.1"/>
    </source>
</evidence>
<gene>
    <name evidence="2" type="ORF">OVA965_LOCUS4694</name>
    <name evidence="3" type="ORF">TMI583_LOCUS4692</name>
</gene>